<proteinExistence type="inferred from homology"/>
<accession>A0A0M6XXN7</accession>
<evidence type="ECO:0000256" key="4">
    <source>
        <dbReference type="ARBA" id="ARBA00022598"/>
    </source>
</evidence>
<dbReference type="FunFam" id="1.10.730.10:FF:000008">
    <property type="entry name" value="Arginine--tRNA ligase"/>
    <property type="match status" value="1"/>
</dbReference>
<dbReference type="InterPro" id="IPR014729">
    <property type="entry name" value="Rossmann-like_a/b/a_fold"/>
</dbReference>
<dbReference type="PANTHER" id="PTHR11956:SF5">
    <property type="entry name" value="ARGININE--TRNA LIGASE, CYTOPLASMIC"/>
    <property type="match status" value="1"/>
</dbReference>
<evidence type="ECO:0000256" key="11">
    <source>
        <dbReference type="RuleBase" id="RU363038"/>
    </source>
</evidence>
<dbReference type="AlphaFoldDB" id="A0A0M6XXN7"/>
<dbReference type="InterPro" id="IPR009080">
    <property type="entry name" value="tRNAsynth_Ia_anticodon-bd"/>
</dbReference>
<dbReference type="InterPro" id="IPR008909">
    <property type="entry name" value="DALR_anticod-bd"/>
</dbReference>
<comment type="subcellular location">
    <subcellularLocation>
        <location evidence="1 10">Cytoplasm</location>
    </subcellularLocation>
</comment>
<comment type="catalytic activity">
    <reaction evidence="9 10">
        <text>tRNA(Arg) + L-arginine + ATP = L-arginyl-tRNA(Arg) + AMP + diphosphate</text>
        <dbReference type="Rhea" id="RHEA:20301"/>
        <dbReference type="Rhea" id="RHEA-COMP:9658"/>
        <dbReference type="Rhea" id="RHEA-COMP:9673"/>
        <dbReference type="ChEBI" id="CHEBI:30616"/>
        <dbReference type="ChEBI" id="CHEBI:32682"/>
        <dbReference type="ChEBI" id="CHEBI:33019"/>
        <dbReference type="ChEBI" id="CHEBI:78442"/>
        <dbReference type="ChEBI" id="CHEBI:78513"/>
        <dbReference type="ChEBI" id="CHEBI:456215"/>
        <dbReference type="EC" id="6.1.1.19"/>
    </reaction>
</comment>
<dbReference type="Gene3D" id="1.10.730.10">
    <property type="entry name" value="Isoleucyl-tRNA Synthetase, Domain 1"/>
    <property type="match status" value="1"/>
</dbReference>
<keyword evidence="7 10" id="KW-0648">Protein biosynthesis</keyword>
<dbReference type="RefSeq" id="WP_055654157.1">
    <property type="nucleotide sequence ID" value="NZ_CXST01000001.1"/>
</dbReference>
<dbReference type="InterPro" id="IPR035684">
    <property type="entry name" value="ArgRS_core"/>
</dbReference>
<evidence type="ECO:0000256" key="2">
    <source>
        <dbReference type="ARBA" id="ARBA00005594"/>
    </source>
</evidence>
<dbReference type="SMART" id="SM00836">
    <property type="entry name" value="DALR_1"/>
    <property type="match status" value="1"/>
</dbReference>
<dbReference type="GO" id="GO:0005524">
    <property type="term" value="F:ATP binding"/>
    <property type="evidence" value="ECO:0007669"/>
    <property type="project" value="UniProtKB-UniRule"/>
</dbReference>
<organism evidence="14 15">
    <name type="scientific">Roseibium aggregatum</name>
    <dbReference type="NCBI Taxonomy" id="187304"/>
    <lineage>
        <taxon>Bacteria</taxon>
        <taxon>Pseudomonadati</taxon>
        <taxon>Pseudomonadota</taxon>
        <taxon>Alphaproteobacteria</taxon>
        <taxon>Hyphomicrobiales</taxon>
        <taxon>Stappiaceae</taxon>
        <taxon>Roseibium</taxon>
    </lineage>
</organism>
<dbReference type="InterPro" id="IPR001412">
    <property type="entry name" value="aa-tRNA-synth_I_CS"/>
</dbReference>
<evidence type="ECO:0000256" key="1">
    <source>
        <dbReference type="ARBA" id="ARBA00004496"/>
    </source>
</evidence>
<evidence type="ECO:0000256" key="6">
    <source>
        <dbReference type="ARBA" id="ARBA00022840"/>
    </source>
</evidence>
<gene>
    <name evidence="10 14" type="primary">argS</name>
    <name evidence="14" type="ORF">LAL4801_00612</name>
</gene>
<keyword evidence="8 10" id="KW-0030">Aminoacyl-tRNA synthetase</keyword>
<dbReference type="SMART" id="SM01016">
    <property type="entry name" value="Arg_tRNA_synt_N"/>
    <property type="match status" value="1"/>
</dbReference>
<comment type="similarity">
    <text evidence="2 10 11">Belongs to the class-I aminoacyl-tRNA synthetase family.</text>
</comment>
<evidence type="ECO:0000256" key="8">
    <source>
        <dbReference type="ARBA" id="ARBA00023146"/>
    </source>
</evidence>
<keyword evidence="3 10" id="KW-0963">Cytoplasm</keyword>
<dbReference type="CDD" id="cd00671">
    <property type="entry name" value="ArgRS_core"/>
    <property type="match status" value="1"/>
</dbReference>
<dbReference type="NCBIfam" id="TIGR00456">
    <property type="entry name" value="argS"/>
    <property type="match status" value="1"/>
</dbReference>
<dbReference type="GO" id="GO:0005737">
    <property type="term" value="C:cytoplasm"/>
    <property type="evidence" value="ECO:0007669"/>
    <property type="project" value="UniProtKB-SubCell"/>
</dbReference>
<dbReference type="EC" id="6.1.1.19" evidence="10"/>
<dbReference type="PROSITE" id="PS00178">
    <property type="entry name" value="AA_TRNA_LIGASE_I"/>
    <property type="match status" value="1"/>
</dbReference>
<dbReference type="InterPro" id="IPR001278">
    <property type="entry name" value="Arg-tRNA-ligase"/>
</dbReference>
<dbReference type="Proteomes" id="UP000048926">
    <property type="component" value="Unassembled WGS sequence"/>
</dbReference>
<reference evidence="15" key="1">
    <citation type="submission" date="2015-07" db="EMBL/GenBank/DDBJ databases">
        <authorList>
            <person name="Rodrigo-Torres Lidia"/>
            <person name="Arahal R.David."/>
        </authorList>
    </citation>
    <scope>NUCLEOTIDE SEQUENCE [LARGE SCALE GENOMIC DNA]</scope>
    <source>
        <strain evidence="15">CECT 4801</strain>
    </source>
</reference>
<sequence>MNIFADFTLRVKDALQDLDLKDANGEAPDLSRVVVEAPRDPAHGDLATNAAMVLAKPLGMKPRDLAEQLVAKLNADPEITETTIAGPGFINLRVAQGVWHKVLASVLDQGIRFGAQERSPAPKVNVEYVSANPTGPMHVGHIRGAVVGDALANILAFAGNDVVKEYYINDAGSQIETLARSAFLRYREALGEDIGDIPAGLYPGDYLKPVGEKLKAEFGPTLVSKEEGEWLPLVKERAIAAMLELIRQDLAALGVEHEVFYSERTLHDRGSGNGSKIDHMLETLRNKGLIYEGTLPPPKGQVPDDWEDREQTLFRASDFGDDTDRALKKSDGSYTYFAADVAYFQDKFERGFSETIYVLGADHGGYAKRLQAVGKAISDGKTEVIVRFCQLVKLMRDGEPVKMSKRSGDFITLRDVVDEVGPDPVRFMMLFRKNDAPLDFDFKKVTEQSKDNPVFYVQYGHARCCSVLRQAADELKEAGYAVDDLAGADFTMLDDIGEQELIAKMAEWPKVVEAAAETHEPHRIAFYLHELASSLHGHWNKGYELPHLRFIQAGNLKLTLARLALVRAVSLVLASGLTILGVNAPEEMR</sequence>
<comment type="subunit">
    <text evidence="10">Monomer.</text>
</comment>
<dbReference type="Pfam" id="PF00750">
    <property type="entry name" value="tRNA-synt_1d"/>
    <property type="match status" value="1"/>
</dbReference>
<dbReference type="InterPro" id="IPR036695">
    <property type="entry name" value="Arg-tRNA-synth_N_sf"/>
</dbReference>
<dbReference type="EMBL" id="CXST01000001">
    <property type="protein sequence ID" value="CTQ42187.1"/>
    <property type="molecule type" value="Genomic_DNA"/>
</dbReference>
<dbReference type="OrthoDB" id="9803211at2"/>
<dbReference type="Gene3D" id="3.30.1360.70">
    <property type="entry name" value="Arginyl tRNA synthetase N-terminal domain"/>
    <property type="match status" value="1"/>
</dbReference>
<keyword evidence="4 10" id="KW-0436">Ligase</keyword>
<evidence type="ECO:0000256" key="10">
    <source>
        <dbReference type="HAMAP-Rule" id="MF_00123"/>
    </source>
</evidence>
<dbReference type="SUPFAM" id="SSF55190">
    <property type="entry name" value="Arginyl-tRNA synthetase (ArgRS), N-terminal 'additional' domain"/>
    <property type="match status" value="1"/>
</dbReference>
<evidence type="ECO:0000256" key="3">
    <source>
        <dbReference type="ARBA" id="ARBA00022490"/>
    </source>
</evidence>
<dbReference type="PRINTS" id="PR01038">
    <property type="entry name" value="TRNASYNTHARG"/>
</dbReference>
<evidence type="ECO:0000313" key="14">
    <source>
        <dbReference type="EMBL" id="CTQ42187.1"/>
    </source>
</evidence>
<evidence type="ECO:0000256" key="5">
    <source>
        <dbReference type="ARBA" id="ARBA00022741"/>
    </source>
</evidence>
<dbReference type="Pfam" id="PF03485">
    <property type="entry name" value="Arg_tRNA_synt_N"/>
    <property type="match status" value="1"/>
</dbReference>
<dbReference type="PANTHER" id="PTHR11956">
    <property type="entry name" value="ARGINYL-TRNA SYNTHETASE"/>
    <property type="match status" value="1"/>
</dbReference>
<keyword evidence="15" id="KW-1185">Reference proteome</keyword>
<evidence type="ECO:0000256" key="7">
    <source>
        <dbReference type="ARBA" id="ARBA00022917"/>
    </source>
</evidence>
<dbReference type="Pfam" id="PF05746">
    <property type="entry name" value="DALR_1"/>
    <property type="match status" value="1"/>
</dbReference>
<evidence type="ECO:0000259" key="12">
    <source>
        <dbReference type="SMART" id="SM00836"/>
    </source>
</evidence>
<dbReference type="SUPFAM" id="SSF47323">
    <property type="entry name" value="Anticodon-binding domain of a subclass of class I aminoacyl-tRNA synthetases"/>
    <property type="match status" value="1"/>
</dbReference>
<keyword evidence="6 10" id="KW-0067">ATP-binding</keyword>
<feature type="short sequence motif" description="'HIGH' region" evidence="10">
    <location>
        <begin position="131"/>
        <end position="141"/>
    </location>
</feature>
<dbReference type="HAMAP" id="MF_00123">
    <property type="entry name" value="Arg_tRNA_synth"/>
    <property type="match status" value="1"/>
</dbReference>
<dbReference type="Gene3D" id="3.40.50.620">
    <property type="entry name" value="HUPs"/>
    <property type="match status" value="1"/>
</dbReference>
<dbReference type="GO" id="GO:0004814">
    <property type="term" value="F:arginine-tRNA ligase activity"/>
    <property type="evidence" value="ECO:0007669"/>
    <property type="project" value="UniProtKB-UniRule"/>
</dbReference>
<name>A0A0M6XXN7_9HYPH</name>
<evidence type="ECO:0000256" key="9">
    <source>
        <dbReference type="ARBA" id="ARBA00049339"/>
    </source>
</evidence>
<feature type="domain" description="DALR anticodon binding" evidence="12">
    <location>
        <begin position="457"/>
        <end position="588"/>
    </location>
</feature>
<dbReference type="InterPro" id="IPR005148">
    <property type="entry name" value="Arg-tRNA-synth_N"/>
</dbReference>
<evidence type="ECO:0000313" key="15">
    <source>
        <dbReference type="Proteomes" id="UP000048926"/>
    </source>
</evidence>
<dbReference type="GO" id="GO:0006420">
    <property type="term" value="P:arginyl-tRNA aminoacylation"/>
    <property type="evidence" value="ECO:0007669"/>
    <property type="project" value="UniProtKB-UniRule"/>
</dbReference>
<dbReference type="SUPFAM" id="SSF52374">
    <property type="entry name" value="Nucleotidylyl transferase"/>
    <property type="match status" value="1"/>
</dbReference>
<evidence type="ECO:0000259" key="13">
    <source>
        <dbReference type="SMART" id="SM01016"/>
    </source>
</evidence>
<protein>
    <recommendedName>
        <fullName evidence="10">Arginine--tRNA ligase</fullName>
        <ecNumber evidence="10">6.1.1.19</ecNumber>
    </recommendedName>
    <alternativeName>
        <fullName evidence="10">Arginyl-tRNA synthetase</fullName>
        <shortName evidence="10">ArgRS</shortName>
    </alternativeName>
</protein>
<keyword evidence="5 10" id="KW-0547">Nucleotide-binding</keyword>
<feature type="domain" description="Arginyl tRNA synthetase N-terminal" evidence="13">
    <location>
        <begin position="5"/>
        <end position="94"/>
    </location>
</feature>
<dbReference type="STRING" id="187304.B0E33_27030"/>